<dbReference type="EnsemblMetazoa" id="XM_030973837">
    <property type="protein sequence ID" value="XP_030829697"/>
    <property type="gene ID" value="LOC105441833"/>
</dbReference>
<evidence type="ECO:0000313" key="1">
    <source>
        <dbReference type="EnsemblMetazoa" id="XP_030829696"/>
    </source>
</evidence>
<dbReference type="EnsemblMetazoa" id="XM_030973836">
    <property type="protein sequence ID" value="XP_030829696"/>
    <property type="gene ID" value="LOC105441833"/>
</dbReference>
<proteinExistence type="predicted"/>
<reference evidence="2" key="1">
    <citation type="submission" date="2015-02" db="EMBL/GenBank/DDBJ databases">
        <title>Genome sequencing for Strongylocentrotus purpuratus.</title>
        <authorList>
            <person name="Murali S."/>
            <person name="Liu Y."/>
            <person name="Vee V."/>
            <person name="English A."/>
            <person name="Wang M."/>
            <person name="Skinner E."/>
            <person name="Han Y."/>
            <person name="Muzny D.M."/>
            <person name="Worley K.C."/>
            <person name="Gibbs R.A."/>
        </authorList>
    </citation>
    <scope>NUCLEOTIDE SEQUENCE</scope>
</reference>
<dbReference type="OrthoDB" id="10066002at2759"/>
<reference evidence="1" key="2">
    <citation type="submission" date="2021-01" db="UniProtKB">
        <authorList>
            <consortium name="EnsemblMetazoa"/>
        </authorList>
    </citation>
    <scope>IDENTIFICATION</scope>
</reference>
<sequence length="311" mass="34937">MFDVPEVRVQAGGQEGCPFPLPAKRKKNANVIEMLEESDGHEIVQALRRRDGCTAKTRCKMVRILVSGLIKLHGSRPPTEIKTGLAKAIVETFPFLRDSEGEGYIEEDFSALIGQNKSDKLSKKWTKELAAQILQYCELQRSGVALGDVFQSLKTAEDPQVALQCLPLFLAPGRMRNTPGRFRNATHSEALNAFIDQQPVGTNLPRYLDEILEDERRQPFVLLLGERSRPAQAFVIFEGRAMAAPSLLKAIDLCFKMIYVFDVEYAPQCYTTWEFVQKYVFEISDNVKGKMGTSPSVRSLRAHLTNSNLPQ</sequence>
<evidence type="ECO:0000313" key="2">
    <source>
        <dbReference type="Proteomes" id="UP000007110"/>
    </source>
</evidence>
<protein>
    <submittedName>
        <fullName evidence="1">Uncharacterized protein</fullName>
    </submittedName>
</protein>
<dbReference type="OMA" id="ITIAIKA"/>
<dbReference type="PANTHER" id="PTHR31025:SF9">
    <property type="entry name" value="SI:DKEY-286J15.1"/>
    <property type="match status" value="1"/>
</dbReference>
<dbReference type="GeneID" id="105441833"/>
<dbReference type="RefSeq" id="XP_030829698.1">
    <property type="nucleotide sequence ID" value="XM_030973838.1"/>
</dbReference>
<organism evidence="1 2">
    <name type="scientific">Strongylocentrotus purpuratus</name>
    <name type="common">Purple sea urchin</name>
    <dbReference type="NCBI Taxonomy" id="7668"/>
    <lineage>
        <taxon>Eukaryota</taxon>
        <taxon>Metazoa</taxon>
        <taxon>Echinodermata</taxon>
        <taxon>Eleutherozoa</taxon>
        <taxon>Echinozoa</taxon>
        <taxon>Echinoidea</taxon>
        <taxon>Euechinoidea</taxon>
        <taxon>Echinacea</taxon>
        <taxon>Camarodonta</taxon>
        <taxon>Echinidea</taxon>
        <taxon>Strongylocentrotidae</taxon>
        <taxon>Strongylocentrotus</taxon>
    </lineage>
</organism>
<dbReference type="PANTHER" id="PTHR31025">
    <property type="entry name" value="SI:CH211-196P9.1-RELATED"/>
    <property type="match status" value="1"/>
</dbReference>
<dbReference type="InParanoid" id="A0A7M7N1D4"/>
<name>A0A7M7N1D4_STRPU</name>
<dbReference type="KEGG" id="spu:105441833"/>
<dbReference type="Proteomes" id="UP000007110">
    <property type="component" value="Unassembled WGS sequence"/>
</dbReference>
<dbReference type="RefSeq" id="XP_030829696.1">
    <property type="nucleotide sequence ID" value="XM_030973836.1"/>
</dbReference>
<dbReference type="EnsemblMetazoa" id="XM_030973838">
    <property type="protein sequence ID" value="XP_030829698"/>
    <property type="gene ID" value="LOC105441833"/>
</dbReference>
<dbReference type="RefSeq" id="XP_030829697.1">
    <property type="nucleotide sequence ID" value="XM_030973837.1"/>
</dbReference>
<dbReference type="AlphaFoldDB" id="A0A7M7N1D4"/>
<keyword evidence="2" id="KW-1185">Reference proteome</keyword>
<accession>A0A7M7N1D4</accession>